<dbReference type="PANTHER" id="PTHR38451">
    <property type="entry name" value="TRNA (ADENINE(22)-N(1))-METHYLTRANSFERASE"/>
    <property type="match status" value="1"/>
</dbReference>
<accession>A0ABU9DNN1</accession>
<dbReference type="Proteomes" id="UP001469365">
    <property type="component" value="Unassembled WGS sequence"/>
</dbReference>
<sequence length="261" mass="28814">MIRLSKRLEWIAQEVPKGSRLADIGSDHALLPSYLAQQGIITSGVAGEVNAGPYEAASRQVRAAGLKERIEVRLGDGLAVLAPGEVDVITIAGMGGALIASILEAGQEKLAGVSRLVLQPNVAEDAVRRWLLAHGWELVSERILEEDGKIYEILTAVSSAQAEETGTRAGERLYEPLSLAEGITLDREELQKFGPHLVREAPTVWQAKWRLELDKLEHVCMQMSRSDTEAARLREQEFRLEMKRIEEVLNACMPKDKPSFN</sequence>
<proteinExistence type="predicted"/>
<dbReference type="InterPro" id="IPR029063">
    <property type="entry name" value="SAM-dependent_MTases_sf"/>
</dbReference>
<evidence type="ECO:0000313" key="1">
    <source>
        <dbReference type="EMBL" id="MEK8129678.1"/>
    </source>
</evidence>
<protein>
    <submittedName>
        <fullName evidence="1">tRNA (Adenine(22)-N(1))-methyltransferase TrmK</fullName>
    </submittedName>
</protein>
<dbReference type="SUPFAM" id="SSF53335">
    <property type="entry name" value="S-adenosyl-L-methionine-dependent methyltransferases"/>
    <property type="match status" value="1"/>
</dbReference>
<name>A0ABU9DNN1_9BACL</name>
<reference evidence="1 2" key="1">
    <citation type="submission" date="2024-04" db="EMBL/GenBank/DDBJ databases">
        <title>draft genome sequnece of Paenibacillus filicis.</title>
        <authorList>
            <person name="Kim D.-U."/>
        </authorList>
    </citation>
    <scope>NUCLEOTIDE SEQUENCE [LARGE SCALE GENOMIC DNA]</scope>
    <source>
        <strain evidence="1 2">KACC14197</strain>
    </source>
</reference>
<dbReference type="Gene3D" id="3.40.50.150">
    <property type="entry name" value="Vaccinia Virus protein VP39"/>
    <property type="match status" value="1"/>
</dbReference>
<gene>
    <name evidence="1" type="ORF">WMW72_17365</name>
</gene>
<comment type="caution">
    <text evidence="1">The sequence shown here is derived from an EMBL/GenBank/DDBJ whole genome shotgun (WGS) entry which is preliminary data.</text>
</comment>
<dbReference type="Gene3D" id="1.10.287.1890">
    <property type="match status" value="1"/>
</dbReference>
<dbReference type="Pfam" id="PF04816">
    <property type="entry name" value="TrmK"/>
    <property type="match status" value="1"/>
</dbReference>
<dbReference type="RefSeq" id="WP_341416797.1">
    <property type="nucleotide sequence ID" value="NZ_JBBPCC010000011.1"/>
</dbReference>
<dbReference type="EMBL" id="JBBPCC010000011">
    <property type="protein sequence ID" value="MEK8129678.1"/>
    <property type="molecule type" value="Genomic_DNA"/>
</dbReference>
<organism evidence="1 2">
    <name type="scientific">Paenibacillus filicis</name>
    <dbReference type="NCBI Taxonomy" id="669464"/>
    <lineage>
        <taxon>Bacteria</taxon>
        <taxon>Bacillati</taxon>
        <taxon>Bacillota</taxon>
        <taxon>Bacilli</taxon>
        <taxon>Bacillales</taxon>
        <taxon>Paenibacillaceae</taxon>
        <taxon>Paenibacillus</taxon>
    </lineage>
</organism>
<dbReference type="InterPro" id="IPR006901">
    <property type="entry name" value="TrmK"/>
</dbReference>
<dbReference type="PIRSF" id="PIRSF018637">
    <property type="entry name" value="TrmK"/>
    <property type="match status" value="1"/>
</dbReference>
<keyword evidence="2" id="KW-1185">Reference proteome</keyword>
<dbReference type="PANTHER" id="PTHR38451:SF1">
    <property type="entry name" value="TRNA (ADENINE(22)-N(1))-METHYLTRANSFERASE"/>
    <property type="match status" value="1"/>
</dbReference>
<evidence type="ECO:0000313" key="2">
    <source>
        <dbReference type="Proteomes" id="UP001469365"/>
    </source>
</evidence>